<dbReference type="GO" id="GO:0006085">
    <property type="term" value="P:acetyl-CoA biosynthetic process"/>
    <property type="evidence" value="ECO:0007669"/>
    <property type="project" value="UniProtKB-UniRule"/>
</dbReference>
<dbReference type="EC" id="2.7.2.1" evidence="6"/>
<evidence type="ECO:0000256" key="7">
    <source>
        <dbReference type="RuleBase" id="RU003835"/>
    </source>
</evidence>
<feature type="binding site" evidence="6">
    <location>
        <position position="14"/>
    </location>
    <ligand>
        <name>ATP</name>
        <dbReference type="ChEBI" id="CHEBI:30616"/>
    </ligand>
</feature>
<feature type="active site" description="Proton donor/acceptor" evidence="6">
    <location>
        <position position="147"/>
    </location>
</feature>
<dbReference type="SUPFAM" id="SSF53067">
    <property type="entry name" value="Actin-like ATPase domain"/>
    <property type="match status" value="2"/>
</dbReference>
<evidence type="ECO:0000256" key="6">
    <source>
        <dbReference type="HAMAP-Rule" id="MF_00020"/>
    </source>
</evidence>
<dbReference type="InterPro" id="IPR000890">
    <property type="entry name" value="Aliphatic_acid_kin_short-chain"/>
</dbReference>
<comment type="pathway">
    <text evidence="6">Metabolic intermediate biosynthesis; acetyl-CoA biosynthesis; acetyl-CoA from acetate: step 1/2.</text>
</comment>
<dbReference type="CDD" id="cd24010">
    <property type="entry name" value="ASKHA_NBD_AcK_PK"/>
    <property type="match status" value="1"/>
</dbReference>
<dbReference type="EMBL" id="CP001684">
    <property type="protein sequence ID" value="ACV22249.1"/>
    <property type="molecule type" value="Genomic_DNA"/>
</dbReference>
<dbReference type="Proteomes" id="UP000002026">
    <property type="component" value="Chromosome"/>
</dbReference>
<dbReference type="GO" id="GO:0008776">
    <property type="term" value="F:acetate kinase activity"/>
    <property type="evidence" value="ECO:0007669"/>
    <property type="project" value="UniProtKB-UniRule"/>
</dbReference>
<comment type="cofactor">
    <cofactor evidence="6">
        <name>Mg(2+)</name>
        <dbReference type="ChEBI" id="CHEBI:18420"/>
    </cofactor>
    <cofactor evidence="6">
        <name>Mn(2+)</name>
        <dbReference type="ChEBI" id="CHEBI:29035"/>
    </cofactor>
    <text evidence="6">Mg(2+). Can also accept Mn(2+).</text>
</comment>
<evidence type="ECO:0000256" key="5">
    <source>
        <dbReference type="ARBA" id="ARBA00022840"/>
    </source>
</evidence>
<feature type="binding site" evidence="6">
    <location>
        <begin position="207"/>
        <end position="211"/>
    </location>
    <ligand>
        <name>ATP</name>
        <dbReference type="ChEBI" id="CHEBI:30616"/>
    </ligand>
</feature>
<evidence type="ECO:0000313" key="8">
    <source>
        <dbReference type="EMBL" id="ACV22249.1"/>
    </source>
</evidence>
<keyword evidence="3 6" id="KW-0547">Nucleotide-binding</keyword>
<comment type="subunit">
    <text evidence="6">Homodimer.</text>
</comment>
<keyword evidence="6" id="KW-0479">Metal-binding</keyword>
<dbReference type="KEGG" id="shi:Shel_12210"/>
<evidence type="ECO:0000256" key="2">
    <source>
        <dbReference type="ARBA" id="ARBA00022679"/>
    </source>
</evidence>
<keyword evidence="5 6" id="KW-0067">ATP-binding</keyword>
<comment type="function">
    <text evidence="6">Catalyzes the formation of acetyl phosphate from acetate and ATP. Can also catalyze the reverse reaction.</text>
</comment>
<dbReference type="GO" id="GO:0006083">
    <property type="term" value="P:acetate metabolic process"/>
    <property type="evidence" value="ECO:0007669"/>
    <property type="project" value="TreeGrafter"/>
</dbReference>
<dbReference type="eggNOG" id="COG0282">
    <property type="taxonomic scope" value="Bacteria"/>
</dbReference>
<dbReference type="GO" id="GO:0005524">
    <property type="term" value="F:ATP binding"/>
    <property type="evidence" value="ECO:0007669"/>
    <property type="project" value="UniProtKB-KW"/>
</dbReference>
<dbReference type="PROSITE" id="PS01076">
    <property type="entry name" value="ACETATE_KINASE_2"/>
    <property type="match status" value="1"/>
</dbReference>
<feature type="binding site" evidence="6">
    <location>
        <position position="90"/>
    </location>
    <ligand>
        <name>substrate</name>
    </ligand>
</feature>
<dbReference type="UniPathway" id="UPA00340">
    <property type="reaction ID" value="UER00458"/>
</dbReference>
<feature type="site" description="Transition state stabilizer" evidence="6">
    <location>
        <position position="179"/>
    </location>
</feature>
<dbReference type="InterPro" id="IPR004372">
    <property type="entry name" value="Ac/propionate_kinase"/>
</dbReference>
<comment type="subcellular location">
    <subcellularLocation>
        <location evidence="6">Cytoplasm</location>
    </subcellularLocation>
</comment>
<keyword evidence="6" id="KW-0460">Magnesium</keyword>
<comment type="catalytic activity">
    <reaction evidence="6">
        <text>acetate + ATP = acetyl phosphate + ADP</text>
        <dbReference type="Rhea" id="RHEA:11352"/>
        <dbReference type="ChEBI" id="CHEBI:22191"/>
        <dbReference type="ChEBI" id="CHEBI:30089"/>
        <dbReference type="ChEBI" id="CHEBI:30616"/>
        <dbReference type="ChEBI" id="CHEBI:456216"/>
        <dbReference type="EC" id="2.7.2.1"/>
    </reaction>
</comment>
<comment type="similarity">
    <text evidence="1 6 7">Belongs to the acetokinase family.</text>
</comment>
<evidence type="ECO:0000256" key="4">
    <source>
        <dbReference type="ARBA" id="ARBA00022777"/>
    </source>
</evidence>
<dbReference type="RefSeq" id="WP_012798352.1">
    <property type="nucleotide sequence ID" value="NC_013165.1"/>
</dbReference>
<keyword evidence="6" id="KW-0963">Cytoplasm</keyword>
<dbReference type="PANTHER" id="PTHR21060">
    <property type="entry name" value="ACETATE KINASE"/>
    <property type="match status" value="1"/>
</dbReference>
<evidence type="ECO:0000256" key="3">
    <source>
        <dbReference type="ARBA" id="ARBA00022741"/>
    </source>
</evidence>
<reference evidence="8 9" key="1">
    <citation type="journal article" date="2009" name="Stand. Genomic Sci.">
        <title>Complete genome sequence of Slackia heliotrinireducens type strain (RHS 1).</title>
        <authorList>
            <person name="Pukall R."/>
            <person name="Lapidus A."/>
            <person name="Nolan M."/>
            <person name="Copeland A."/>
            <person name="Glavina Del Rio T."/>
            <person name="Lucas S."/>
            <person name="Chen F."/>
            <person name="Tice H."/>
            <person name="Cheng J.F."/>
            <person name="Chertkov O."/>
            <person name="Bruce D."/>
            <person name="Goodwin L."/>
            <person name="Kuske C."/>
            <person name="Brettin T."/>
            <person name="Detter J.C."/>
            <person name="Han C."/>
            <person name="Pitluck S."/>
            <person name="Pati A."/>
            <person name="Mavrommatis K."/>
            <person name="Ivanova N."/>
            <person name="Ovchinnikova G."/>
            <person name="Chen A."/>
            <person name="Palaniappan K."/>
            <person name="Schneider S."/>
            <person name="Rohde M."/>
            <person name="Chain P."/>
            <person name="D'haeseleer P."/>
            <person name="Goker M."/>
            <person name="Bristow J."/>
            <person name="Eisen J.A."/>
            <person name="Markowitz V."/>
            <person name="Kyrpides N.C."/>
            <person name="Klenk H.P."/>
            <person name="Hugenholtz P."/>
        </authorList>
    </citation>
    <scope>NUCLEOTIDE SEQUENCE [LARGE SCALE GENOMIC DNA]</scope>
    <source>
        <strain evidence="9">ATCC 29202 / DSM 20476 / NCTC 11029 / RHS 1</strain>
    </source>
</reference>
<keyword evidence="9" id="KW-1185">Reference proteome</keyword>
<dbReference type="HAMAP" id="MF_00020">
    <property type="entry name" value="Acetate_kinase"/>
    <property type="match status" value="1"/>
</dbReference>
<proteinExistence type="inferred from homology"/>
<dbReference type="InterPro" id="IPR043129">
    <property type="entry name" value="ATPase_NBD"/>
</dbReference>
<feature type="binding site" evidence="6">
    <location>
        <position position="7"/>
    </location>
    <ligand>
        <name>Mg(2+)</name>
        <dbReference type="ChEBI" id="CHEBI:18420"/>
    </ligand>
</feature>
<dbReference type="HOGENOM" id="CLU_020352_0_1_11"/>
<keyword evidence="2 6" id="KW-0808">Transferase</keyword>
<dbReference type="NCBIfam" id="TIGR00016">
    <property type="entry name" value="ackA"/>
    <property type="match status" value="1"/>
</dbReference>
<dbReference type="GO" id="GO:0005737">
    <property type="term" value="C:cytoplasm"/>
    <property type="evidence" value="ECO:0007669"/>
    <property type="project" value="UniProtKB-SubCell"/>
</dbReference>
<organism evidence="8 9">
    <name type="scientific">Slackia heliotrinireducens (strain ATCC 29202 / DSM 20476 / NCTC 11029 / RHS 1)</name>
    <name type="common">Peptococcus heliotrinreducens</name>
    <dbReference type="NCBI Taxonomy" id="471855"/>
    <lineage>
        <taxon>Bacteria</taxon>
        <taxon>Bacillati</taxon>
        <taxon>Actinomycetota</taxon>
        <taxon>Coriobacteriia</taxon>
        <taxon>Eggerthellales</taxon>
        <taxon>Eggerthellaceae</taxon>
        <taxon>Slackia</taxon>
    </lineage>
</organism>
<sequence>MNILVINASSSSLKYQLIDADGPVTLAKGLCERVGCDEPCVKHGADTLERIFDQRFDDHEEALGAVLAELTAGEKPAVASLDEIDAIGHRVLHGGDVFSKSVLIDDDVIAKIDGLSELAPLHNPPALACIDACKKLLPGLPQVAVFDTAFFQTLPPSTHMYPLPYELAKEHRIRKYGAHGTSHRYIAQRCAALLGQHVEDLKIVTCHLGNGCSMAAVDHGIAVDTSMGFTPLDGLMMGTRCGSIDPAIVTYLIKAGYSADEVEDIMNRQSGLLGISGISNDVRDITEAASKGDARASLAYDMYAHSIRKYLGQYIVEMAGVDAIVLTAGVGENAEIIRRRVFAGLQPLGIILDQEKNRTHNNGHERIISRDDSPVKIIVIPAGEEYMIAADTQEIVSAL</sequence>
<dbReference type="GO" id="GO:0000287">
    <property type="term" value="F:magnesium ion binding"/>
    <property type="evidence" value="ECO:0007669"/>
    <property type="project" value="UniProtKB-UniRule"/>
</dbReference>
<feature type="binding site" evidence="6">
    <location>
        <begin position="329"/>
        <end position="333"/>
    </location>
    <ligand>
        <name>ATP</name>
        <dbReference type="ChEBI" id="CHEBI:30616"/>
    </ligand>
</feature>
<evidence type="ECO:0000313" key="9">
    <source>
        <dbReference type="Proteomes" id="UP000002026"/>
    </source>
</evidence>
<dbReference type="PRINTS" id="PR00471">
    <property type="entry name" value="ACETATEKNASE"/>
</dbReference>
<dbReference type="PANTHER" id="PTHR21060:SF15">
    <property type="entry name" value="ACETATE KINASE-RELATED"/>
    <property type="match status" value="1"/>
</dbReference>
<protein>
    <recommendedName>
        <fullName evidence="6">Acetate kinase</fullName>
        <ecNumber evidence="6">2.7.2.1</ecNumber>
    </recommendedName>
    <alternativeName>
        <fullName evidence="6">Acetokinase</fullName>
    </alternativeName>
</protein>
<dbReference type="InterPro" id="IPR023865">
    <property type="entry name" value="Aliphatic_acid_kinase_CS"/>
</dbReference>
<keyword evidence="4 6" id="KW-0418">Kinase</keyword>
<evidence type="ECO:0000256" key="1">
    <source>
        <dbReference type="ARBA" id="ARBA00008748"/>
    </source>
</evidence>
<accession>C7N5R4</accession>
<feature type="site" description="Transition state stabilizer" evidence="6">
    <location>
        <position position="240"/>
    </location>
</feature>
<dbReference type="STRING" id="471855.Shel_12210"/>
<feature type="binding site" evidence="6">
    <location>
        <position position="384"/>
    </location>
    <ligand>
        <name>Mg(2+)</name>
        <dbReference type="ChEBI" id="CHEBI:18420"/>
    </ligand>
</feature>
<feature type="binding site" evidence="6">
    <location>
        <begin position="281"/>
        <end position="283"/>
    </location>
    <ligand>
        <name>ATP</name>
        <dbReference type="ChEBI" id="CHEBI:30616"/>
    </ligand>
</feature>
<dbReference type="AlphaFoldDB" id="C7N5R4"/>
<name>C7N5R4_SLAHD</name>
<dbReference type="Gene3D" id="3.30.420.40">
    <property type="match status" value="2"/>
</dbReference>
<dbReference type="PIRSF" id="PIRSF000722">
    <property type="entry name" value="Acetate_prop_kin"/>
    <property type="match status" value="1"/>
</dbReference>
<dbReference type="Pfam" id="PF00871">
    <property type="entry name" value="Acetate_kinase"/>
    <property type="match status" value="1"/>
</dbReference>
<gene>
    <name evidence="6" type="primary">ackA</name>
    <name evidence="8" type="ordered locus">Shel_12210</name>
</gene>